<protein>
    <submittedName>
        <fullName evidence="1">Lactacin F inducer peptide</fullName>
    </submittedName>
</protein>
<sequence length="51" mass="5844">MKEIKKENIVKKVILTEEEMSEVTGGARVNAFAGGGKISKNIFYWTRNIWK</sequence>
<evidence type="ECO:0000313" key="2">
    <source>
        <dbReference type="EMBL" id="QLL67884.1"/>
    </source>
</evidence>
<proteinExistence type="predicted"/>
<evidence type="ECO:0000313" key="3">
    <source>
        <dbReference type="Proteomes" id="UP000283758"/>
    </source>
</evidence>
<accession>A0A9W3Z064</accession>
<organism evidence="1 3">
    <name type="scientific">Lactobacillus johnsonii</name>
    <dbReference type="NCBI Taxonomy" id="33959"/>
    <lineage>
        <taxon>Bacteria</taxon>
        <taxon>Bacillati</taxon>
        <taxon>Bacillota</taxon>
        <taxon>Bacilli</taxon>
        <taxon>Lactobacillales</taxon>
        <taxon>Lactobacillaceae</taxon>
        <taxon>Lactobacillus</taxon>
    </lineage>
</organism>
<dbReference type="EMBL" id="CP047409">
    <property type="protein sequence ID" value="QLL67884.1"/>
    <property type="molecule type" value="Genomic_DNA"/>
</dbReference>
<dbReference type="Proteomes" id="UP000510788">
    <property type="component" value="Chromosome"/>
</dbReference>
<gene>
    <name evidence="1" type="ORF">D7321_02875</name>
    <name evidence="2" type="ORF">GTO82_02985</name>
</gene>
<evidence type="ECO:0000313" key="4">
    <source>
        <dbReference type="Proteomes" id="UP000510788"/>
    </source>
</evidence>
<name>A0A9W3Z064_LACJH</name>
<dbReference type="Proteomes" id="UP000283758">
    <property type="component" value="Chromosome"/>
</dbReference>
<reference evidence="1 3" key="1">
    <citation type="submission" date="2018-10" db="EMBL/GenBank/DDBJ databases">
        <title>Complete genome sequencing of Lactobacillus johnsonii ZLJ010.</title>
        <authorList>
            <person name="Zhang W."/>
            <person name="Ji H."/>
            <person name="Wang J."/>
            <person name="Zhang D."/>
            <person name="Liu H."/>
            <person name="Wang S."/>
            <person name="Wang Y."/>
        </authorList>
    </citation>
    <scope>NUCLEOTIDE SEQUENCE [LARGE SCALE GENOMIC DNA]</scope>
    <source>
        <strain evidence="1 3">ZLJ010</strain>
    </source>
</reference>
<dbReference type="AlphaFoldDB" id="A0A9W3Z064"/>
<evidence type="ECO:0000313" key="1">
    <source>
        <dbReference type="EMBL" id="AZZ67105.1"/>
    </source>
</evidence>
<dbReference type="RefSeq" id="WP_127835551.1">
    <property type="nucleotide sequence ID" value="NZ_CP032680.1"/>
</dbReference>
<dbReference type="EMBL" id="CP032680">
    <property type="protein sequence ID" value="AZZ67105.1"/>
    <property type="molecule type" value="Genomic_DNA"/>
</dbReference>
<reference evidence="2 4" key="2">
    <citation type="submission" date="2020-01" db="EMBL/GenBank/DDBJ databases">
        <title>Complete and circular genome sequences of six lactobacillus isolates from horses.</title>
        <authorList>
            <person name="Hassan H.M."/>
        </authorList>
    </citation>
    <scope>NUCLEOTIDE SEQUENCE [LARGE SCALE GENOMIC DNA]</scope>
    <source>
        <strain evidence="2 4">3DG</strain>
    </source>
</reference>